<reference evidence="2" key="1">
    <citation type="journal article" date="2012" name="Nature">
        <title>The tomato genome sequence provides insights into fleshy fruit evolution.</title>
        <authorList>
            <consortium name="Tomato Genome Consortium"/>
        </authorList>
    </citation>
    <scope>NUCLEOTIDE SEQUENCE [LARGE SCALE GENOMIC DNA]</scope>
    <source>
        <strain evidence="2">cv. Heinz 1706</strain>
    </source>
</reference>
<keyword evidence="1" id="KW-1133">Transmembrane helix</keyword>
<feature type="transmembrane region" description="Helical" evidence="1">
    <location>
        <begin position="54"/>
        <end position="74"/>
    </location>
</feature>
<proteinExistence type="predicted"/>
<dbReference type="EnsemblPlants" id="Solyc02g071165.1.1">
    <property type="protein sequence ID" value="Solyc02g071165.1.1"/>
    <property type="gene ID" value="Solyc02g071165.1"/>
</dbReference>
<dbReference type="InParanoid" id="A0A3Q7F475"/>
<evidence type="ECO:0000313" key="3">
    <source>
        <dbReference type="Proteomes" id="UP000004994"/>
    </source>
</evidence>
<sequence length="77" mass="8893">MKAPIDIIKISSRDFEKPNYVQIPLLDLNDHLMPNAAMLCQDILFFSRKVKKNLLSSLLHSLLFCFNIHFLTLFSGL</sequence>
<evidence type="ECO:0000313" key="2">
    <source>
        <dbReference type="EnsemblPlants" id="Solyc02g071165.1.1"/>
    </source>
</evidence>
<keyword evidence="1" id="KW-0812">Transmembrane</keyword>
<organism evidence="2">
    <name type="scientific">Solanum lycopersicum</name>
    <name type="common">Tomato</name>
    <name type="synonym">Lycopersicon esculentum</name>
    <dbReference type="NCBI Taxonomy" id="4081"/>
    <lineage>
        <taxon>Eukaryota</taxon>
        <taxon>Viridiplantae</taxon>
        <taxon>Streptophyta</taxon>
        <taxon>Embryophyta</taxon>
        <taxon>Tracheophyta</taxon>
        <taxon>Spermatophyta</taxon>
        <taxon>Magnoliopsida</taxon>
        <taxon>eudicotyledons</taxon>
        <taxon>Gunneridae</taxon>
        <taxon>Pentapetalae</taxon>
        <taxon>asterids</taxon>
        <taxon>lamiids</taxon>
        <taxon>Solanales</taxon>
        <taxon>Solanaceae</taxon>
        <taxon>Solanoideae</taxon>
        <taxon>Solaneae</taxon>
        <taxon>Solanum</taxon>
        <taxon>Solanum subgen. Lycopersicon</taxon>
    </lineage>
</organism>
<keyword evidence="1" id="KW-0472">Membrane</keyword>
<accession>A0A3Q7F475</accession>
<reference evidence="2" key="2">
    <citation type="submission" date="2019-01" db="UniProtKB">
        <authorList>
            <consortium name="EnsemblPlants"/>
        </authorList>
    </citation>
    <scope>IDENTIFICATION</scope>
    <source>
        <strain evidence="2">cv. Heinz 1706</strain>
    </source>
</reference>
<dbReference type="AlphaFoldDB" id="A0A3Q7F475"/>
<dbReference type="Gramene" id="Solyc02g071165.1.1">
    <property type="protein sequence ID" value="Solyc02g071165.1.1"/>
    <property type="gene ID" value="Solyc02g071165.1"/>
</dbReference>
<name>A0A3Q7F475_SOLLC</name>
<keyword evidence="3" id="KW-1185">Reference proteome</keyword>
<evidence type="ECO:0000256" key="1">
    <source>
        <dbReference type="SAM" id="Phobius"/>
    </source>
</evidence>
<protein>
    <submittedName>
        <fullName evidence="2">Uncharacterized protein</fullName>
    </submittedName>
</protein>
<dbReference type="Proteomes" id="UP000004994">
    <property type="component" value="Chromosome 2"/>
</dbReference>